<evidence type="ECO:0000256" key="1">
    <source>
        <dbReference type="ARBA" id="ARBA00004370"/>
    </source>
</evidence>
<keyword evidence="2 3" id="KW-0472">Membrane</keyword>
<sequence length="595" mass="65093">MRRFRTSRRTKQARLDSHSLVGARRGAHFDRLKLVRILTLVFAILIIGRLGYIQVFQHDFYAALAEGQHTLIEQLEPERGEIFVHEDDRLFPLAANKDFFEVYAIPQNVEDPETLVEILVNRLQIEKEEVLPRLQKRADLYEPVAMHVEQAVVDQLKALNLKGLGYRRQSDRYYPEKNIGSHLLGFVGFQGDKRVGQYGLEGYWNTELAGVAGYIEADRDAEGRLITVGSKKLEEAQDGDSIVLTIDRTIQYKACSELNAAVSRHGATGGSLIVMEPSTGKILALCGSPDFDPNIYNEVEDINVFLNPATYGTYEPGSVFKPLTMAAAMNEGKVTPATTYDDTGAVEIGTYTIRNSDNKAHGVVPMTTVLEESLNTGAIFAARQIGPELFEEYVKKFGFGESTGIQLDNEAAGDVSPLSQQKEIYMATASFGQGITVTPLQILAAFGALANDGKLMKPYVVDEVIKPNDVRIKTEPQVVRQVVSAETAAKISAMLAGVVQKGHGQRAGVEGYFVGGKTGTAQIPLEGSRGYDPHQTIGTFIGFAPVDNPAFVMLAKIDRPKDVQFAESSAAPLFGEIAKFLLPYLGVAPTAEVGE</sequence>
<dbReference type="STRING" id="1798543.A2898_01385"/>
<proteinExistence type="predicted"/>
<keyword evidence="3" id="KW-1133">Transmembrane helix</keyword>
<dbReference type="AlphaFoldDB" id="A0A1G2B190"/>
<evidence type="ECO:0008006" key="8">
    <source>
        <dbReference type="Google" id="ProtNLM"/>
    </source>
</evidence>
<dbReference type="GO" id="GO:0071555">
    <property type="term" value="P:cell wall organization"/>
    <property type="evidence" value="ECO:0007669"/>
    <property type="project" value="TreeGrafter"/>
</dbReference>
<dbReference type="InterPro" id="IPR012338">
    <property type="entry name" value="Beta-lactam/transpept-like"/>
</dbReference>
<evidence type="ECO:0000256" key="2">
    <source>
        <dbReference type="ARBA" id="ARBA00023136"/>
    </source>
</evidence>
<evidence type="ECO:0000313" key="6">
    <source>
        <dbReference type="EMBL" id="OGY82506.1"/>
    </source>
</evidence>
<dbReference type="Gene3D" id="3.90.1310.10">
    <property type="entry name" value="Penicillin-binding protein 2a (Domain 2)"/>
    <property type="match status" value="1"/>
</dbReference>
<evidence type="ECO:0000259" key="4">
    <source>
        <dbReference type="Pfam" id="PF00905"/>
    </source>
</evidence>
<comment type="subcellular location">
    <subcellularLocation>
        <location evidence="1">Membrane</location>
    </subcellularLocation>
</comment>
<feature type="domain" description="Penicillin-binding protein transpeptidase" evidence="4">
    <location>
        <begin position="270"/>
        <end position="578"/>
    </location>
</feature>
<feature type="transmembrane region" description="Helical" evidence="3">
    <location>
        <begin position="34"/>
        <end position="52"/>
    </location>
</feature>
<organism evidence="6 7">
    <name type="scientific">Candidatus Kerfeldbacteria bacterium RIFCSPLOWO2_01_FULL_48_11</name>
    <dbReference type="NCBI Taxonomy" id="1798543"/>
    <lineage>
        <taxon>Bacteria</taxon>
        <taxon>Candidatus Kerfeldiibacteriota</taxon>
    </lineage>
</organism>
<name>A0A1G2B190_9BACT</name>
<keyword evidence="3" id="KW-0812">Transmembrane</keyword>
<dbReference type="Proteomes" id="UP000179164">
    <property type="component" value="Unassembled WGS sequence"/>
</dbReference>
<protein>
    <recommendedName>
        <fullName evidence="8">Penicillin-binding protein transpeptidase domain-containing protein</fullName>
    </recommendedName>
</protein>
<comment type="caution">
    <text evidence="6">The sequence shown here is derived from an EMBL/GenBank/DDBJ whole genome shotgun (WGS) entry which is preliminary data.</text>
</comment>
<dbReference type="InterPro" id="IPR036138">
    <property type="entry name" value="PBP_dimer_sf"/>
</dbReference>
<accession>A0A1G2B190</accession>
<feature type="domain" description="Penicillin-binding protein dimerisation" evidence="5">
    <location>
        <begin position="76"/>
        <end position="227"/>
    </location>
</feature>
<dbReference type="Pfam" id="PF03717">
    <property type="entry name" value="PBP_dimer"/>
    <property type="match status" value="1"/>
</dbReference>
<dbReference type="InterPro" id="IPR050515">
    <property type="entry name" value="Beta-lactam/transpept"/>
</dbReference>
<dbReference type="SUPFAM" id="SSF56601">
    <property type="entry name" value="beta-lactamase/transpeptidase-like"/>
    <property type="match status" value="1"/>
</dbReference>
<dbReference type="GO" id="GO:0008658">
    <property type="term" value="F:penicillin binding"/>
    <property type="evidence" value="ECO:0007669"/>
    <property type="project" value="InterPro"/>
</dbReference>
<gene>
    <name evidence="6" type="ORF">A2898_01385</name>
</gene>
<evidence type="ECO:0000256" key="3">
    <source>
        <dbReference type="SAM" id="Phobius"/>
    </source>
</evidence>
<dbReference type="InterPro" id="IPR005311">
    <property type="entry name" value="PBP_dimer"/>
</dbReference>
<dbReference type="SUPFAM" id="SSF56519">
    <property type="entry name" value="Penicillin binding protein dimerisation domain"/>
    <property type="match status" value="1"/>
</dbReference>
<dbReference type="EMBL" id="MHKE01000019">
    <property type="protein sequence ID" value="OGY82506.1"/>
    <property type="molecule type" value="Genomic_DNA"/>
</dbReference>
<dbReference type="PANTHER" id="PTHR30627">
    <property type="entry name" value="PEPTIDOGLYCAN D,D-TRANSPEPTIDASE"/>
    <property type="match status" value="1"/>
</dbReference>
<evidence type="ECO:0000313" key="7">
    <source>
        <dbReference type="Proteomes" id="UP000179164"/>
    </source>
</evidence>
<dbReference type="Gene3D" id="3.30.450.330">
    <property type="match status" value="1"/>
</dbReference>
<dbReference type="GO" id="GO:0005886">
    <property type="term" value="C:plasma membrane"/>
    <property type="evidence" value="ECO:0007669"/>
    <property type="project" value="TreeGrafter"/>
</dbReference>
<reference evidence="6 7" key="1">
    <citation type="journal article" date="2016" name="Nat. Commun.">
        <title>Thousands of microbial genomes shed light on interconnected biogeochemical processes in an aquifer system.</title>
        <authorList>
            <person name="Anantharaman K."/>
            <person name="Brown C.T."/>
            <person name="Hug L.A."/>
            <person name="Sharon I."/>
            <person name="Castelle C.J."/>
            <person name="Probst A.J."/>
            <person name="Thomas B.C."/>
            <person name="Singh A."/>
            <person name="Wilkins M.J."/>
            <person name="Karaoz U."/>
            <person name="Brodie E.L."/>
            <person name="Williams K.H."/>
            <person name="Hubbard S.S."/>
            <person name="Banfield J.F."/>
        </authorList>
    </citation>
    <scope>NUCLEOTIDE SEQUENCE [LARGE SCALE GENOMIC DNA]</scope>
</reference>
<dbReference type="Pfam" id="PF00905">
    <property type="entry name" value="Transpeptidase"/>
    <property type="match status" value="1"/>
</dbReference>
<dbReference type="InterPro" id="IPR001460">
    <property type="entry name" value="PCN-bd_Tpept"/>
</dbReference>
<dbReference type="Gene3D" id="3.40.710.10">
    <property type="entry name" value="DD-peptidase/beta-lactamase superfamily"/>
    <property type="match status" value="1"/>
</dbReference>
<dbReference type="PANTHER" id="PTHR30627:SF1">
    <property type="entry name" value="PEPTIDOGLYCAN D,D-TRANSPEPTIDASE FTSI"/>
    <property type="match status" value="1"/>
</dbReference>
<evidence type="ECO:0000259" key="5">
    <source>
        <dbReference type="Pfam" id="PF03717"/>
    </source>
</evidence>